<feature type="transmembrane region" description="Helical" evidence="1">
    <location>
        <begin position="83"/>
        <end position="104"/>
    </location>
</feature>
<keyword evidence="1" id="KW-0472">Membrane</keyword>
<evidence type="ECO:0000256" key="1">
    <source>
        <dbReference type="SAM" id="Phobius"/>
    </source>
</evidence>
<feature type="transmembrane region" description="Helical" evidence="1">
    <location>
        <begin position="369"/>
        <end position="391"/>
    </location>
</feature>
<feature type="transmembrane region" description="Helical" evidence="1">
    <location>
        <begin position="244"/>
        <end position="261"/>
    </location>
</feature>
<dbReference type="Proteomes" id="UP000808146">
    <property type="component" value="Unassembled WGS sequence"/>
</dbReference>
<dbReference type="AlphaFoldDB" id="A0A9D7QPR5"/>
<keyword evidence="1" id="KW-1133">Transmembrane helix</keyword>
<feature type="transmembrane region" description="Helical" evidence="1">
    <location>
        <begin position="218"/>
        <end position="237"/>
    </location>
</feature>
<gene>
    <name evidence="2" type="ORF">IPN75_18755</name>
</gene>
<feature type="transmembrane region" description="Helical" evidence="1">
    <location>
        <begin position="171"/>
        <end position="188"/>
    </location>
</feature>
<feature type="transmembrane region" description="Helical" evidence="1">
    <location>
        <begin position="346"/>
        <end position="363"/>
    </location>
</feature>
<accession>A0A9D7QPR5</accession>
<dbReference type="EMBL" id="JADKBR010000026">
    <property type="protein sequence ID" value="MBK8892250.1"/>
    <property type="molecule type" value="Genomic_DNA"/>
</dbReference>
<evidence type="ECO:0008006" key="4">
    <source>
        <dbReference type="Google" id="ProtNLM"/>
    </source>
</evidence>
<reference evidence="2" key="1">
    <citation type="submission" date="2020-10" db="EMBL/GenBank/DDBJ databases">
        <title>Connecting structure to function with the recovery of over 1000 high-quality activated sludge metagenome-assembled genomes encoding full-length rRNA genes using long-read sequencing.</title>
        <authorList>
            <person name="Singleton C.M."/>
            <person name="Petriglieri F."/>
            <person name="Kristensen J.M."/>
            <person name="Kirkegaard R.H."/>
            <person name="Michaelsen T.Y."/>
            <person name="Andersen M.H."/>
            <person name="Karst S.M."/>
            <person name="Dueholm M.S."/>
            <person name="Nielsen P.H."/>
            <person name="Albertsen M."/>
        </authorList>
    </citation>
    <scope>NUCLEOTIDE SEQUENCE</scope>
    <source>
        <strain evidence="2">OdNE_18-Q3-R46-58_BAT3C.305</strain>
    </source>
</reference>
<organism evidence="2 3">
    <name type="scientific">Candidatus Dechloromonas phosphorivorans</name>
    <dbReference type="NCBI Taxonomy" id="2899244"/>
    <lineage>
        <taxon>Bacteria</taxon>
        <taxon>Pseudomonadati</taxon>
        <taxon>Pseudomonadota</taxon>
        <taxon>Betaproteobacteria</taxon>
        <taxon>Rhodocyclales</taxon>
        <taxon>Azonexaceae</taxon>
        <taxon>Dechloromonas</taxon>
    </lineage>
</organism>
<feature type="transmembrane region" description="Helical" evidence="1">
    <location>
        <begin position="298"/>
        <end position="319"/>
    </location>
</feature>
<feature type="transmembrane region" description="Helical" evidence="1">
    <location>
        <begin position="110"/>
        <end position="132"/>
    </location>
</feature>
<name>A0A9D7QPR5_9RHOO</name>
<evidence type="ECO:0000313" key="2">
    <source>
        <dbReference type="EMBL" id="MBK8892250.1"/>
    </source>
</evidence>
<feature type="transmembrane region" description="Helical" evidence="1">
    <location>
        <begin position="267"/>
        <end position="286"/>
    </location>
</feature>
<protein>
    <recommendedName>
        <fullName evidence="4">DUF2157 domain-containing protein</fullName>
    </recommendedName>
</protein>
<feature type="transmembrane region" description="Helical" evidence="1">
    <location>
        <begin position="6"/>
        <end position="30"/>
    </location>
</feature>
<feature type="transmembrane region" description="Helical" evidence="1">
    <location>
        <begin position="325"/>
        <end position="341"/>
    </location>
</feature>
<comment type="caution">
    <text evidence="2">The sequence shown here is derived from an EMBL/GenBank/DDBJ whole genome shotgun (WGS) entry which is preliminary data.</text>
</comment>
<evidence type="ECO:0000313" key="3">
    <source>
        <dbReference type="Proteomes" id="UP000808146"/>
    </source>
</evidence>
<feature type="transmembrane region" description="Helical" evidence="1">
    <location>
        <begin position="139"/>
        <end position="159"/>
    </location>
</feature>
<proteinExistence type="predicted"/>
<feature type="transmembrane region" description="Helical" evidence="1">
    <location>
        <begin position="195"/>
        <end position="212"/>
    </location>
</feature>
<keyword evidence="1" id="KW-0812">Transmembrane</keyword>
<sequence>MTWLILLVVLLVVIGGGWWGWPLVAALFGVKSVTDKAGALTRIAELMRTYDITPAEVAVVFRDPALIRAAPARRSGGEIAKTLFTYLGAIFILAGISTYIGMFWNRMGSAMRVVVTLGVGYTLLIVLISALHEKKFPKLILPLALATVIMLTSGWFVFIHEVFPHGDNWRLAAISVFGLMALHQGVLFRKYELTVLAFTALLFVYAFLQVGLDMLDVPVGFSAVILGASLFLVATELEKSPHRSLAEFAFLIALCWLNAGLFDRVAIASAANWAALLTGVSIMSAAYGLQQDGRQGRLAGLGTLLGSAMAYTGLFDLVHKTPIELAYFAVTASMLYACVLLQSRALLLTTVIAMLSYIGYFTAQHFVDSLGWPISLVLMGVAFMGVSALAMRVKRQM</sequence>